<reference evidence="1" key="1">
    <citation type="submission" date="2023-03" db="EMBL/GenBank/DDBJ databases">
        <title>Massive genome expansion in bonnet fungi (Mycena s.s.) driven by repeated elements and novel gene families across ecological guilds.</title>
        <authorList>
            <consortium name="Lawrence Berkeley National Laboratory"/>
            <person name="Harder C.B."/>
            <person name="Miyauchi S."/>
            <person name="Viragh M."/>
            <person name="Kuo A."/>
            <person name="Thoen E."/>
            <person name="Andreopoulos B."/>
            <person name="Lu D."/>
            <person name="Skrede I."/>
            <person name="Drula E."/>
            <person name="Henrissat B."/>
            <person name="Morin E."/>
            <person name="Kohler A."/>
            <person name="Barry K."/>
            <person name="LaButti K."/>
            <person name="Morin E."/>
            <person name="Salamov A."/>
            <person name="Lipzen A."/>
            <person name="Mereny Z."/>
            <person name="Hegedus B."/>
            <person name="Baldrian P."/>
            <person name="Stursova M."/>
            <person name="Weitz H."/>
            <person name="Taylor A."/>
            <person name="Grigoriev I.V."/>
            <person name="Nagy L.G."/>
            <person name="Martin F."/>
            <person name="Kauserud H."/>
        </authorList>
    </citation>
    <scope>NUCLEOTIDE SEQUENCE</scope>
    <source>
        <strain evidence="1">CBHHK182m</strain>
    </source>
</reference>
<name>A0AAD7HDC0_9AGAR</name>
<evidence type="ECO:0000313" key="2">
    <source>
        <dbReference type="Proteomes" id="UP001215598"/>
    </source>
</evidence>
<dbReference type="AlphaFoldDB" id="A0AAD7HDC0"/>
<dbReference type="EMBL" id="JARKIB010000276">
    <property type="protein sequence ID" value="KAJ7717452.1"/>
    <property type="molecule type" value="Genomic_DNA"/>
</dbReference>
<gene>
    <name evidence="1" type="ORF">B0H16DRAFT_1740562</name>
</gene>
<dbReference type="Proteomes" id="UP001215598">
    <property type="component" value="Unassembled WGS sequence"/>
</dbReference>
<organism evidence="1 2">
    <name type="scientific">Mycena metata</name>
    <dbReference type="NCBI Taxonomy" id="1033252"/>
    <lineage>
        <taxon>Eukaryota</taxon>
        <taxon>Fungi</taxon>
        <taxon>Dikarya</taxon>
        <taxon>Basidiomycota</taxon>
        <taxon>Agaricomycotina</taxon>
        <taxon>Agaricomycetes</taxon>
        <taxon>Agaricomycetidae</taxon>
        <taxon>Agaricales</taxon>
        <taxon>Marasmiineae</taxon>
        <taxon>Mycenaceae</taxon>
        <taxon>Mycena</taxon>
    </lineage>
</organism>
<sequence length="133" mass="14096">MAGNYIQGPIAAASLRPSVLSVLSVAASPAMPVLCPAFQTPLVGFWRPKLRAQTAPRDQAPHLDGAHTLEAPDNLYVLQPVSTTPPTSSAPIPASSSLFCNLSPRMDDLELTLLPQILMPDAAQVSKLEPTRC</sequence>
<proteinExistence type="predicted"/>
<accession>A0AAD7HDC0</accession>
<comment type="caution">
    <text evidence="1">The sequence shown here is derived from an EMBL/GenBank/DDBJ whole genome shotgun (WGS) entry which is preliminary data.</text>
</comment>
<evidence type="ECO:0000313" key="1">
    <source>
        <dbReference type="EMBL" id="KAJ7717452.1"/>
    </source>
</evidence>
<keyword evidence="2" id="KW-1185">Reference proteome</keyword>
<protein>
    <submittedName>
        <fullName evidence="1">Uncharacterized protein</fullName>
    </submittedName>
</protein>